<evidence type="ECO:0000313" key="3">
    <source>
        <dbReference type="Proteomes" id="UP001156215"/>
    </source>
</evidence>
<evidence type="ECO:0000313" key="2">
    <source>
        <dbReference type="EMBL" id="WAW09779.1"/>
    </source>
</evidence>
<dbReference type="EMBL" id="CP098242">
    <property type="protein sequence ID" value="WAW09779.1"/>
    <property type="molecule type" value="Genomic_DNA"/>
</dbReference>
<dbReference type="PANTHER" id="PTHR11102">
    <property type="entry name" value="SEL-1-LIKE PROTEIN"/>
    <property type="match status" value="1"/>
</dbReference>
<protein>
    <submittedName>
        <fullName evidence="2">Sel1 repeat family protein</fullName>
    </submittedName>
</protein>
<dbReference type="AlphaFoldDB" id="A0A9E9P2D8"/>
<name>A0A9E9P2D8_9BURK</name>
<dbReference type="RefSeq" id="WP_269308782.1">
    <property type="nucleotide sequence ID" value="NZ_CP098242.1"/>
</dbReference>
<feature type="transmembrane region" description="Helical" evidence="1">
    <location>
        <begin position="20"/>
        <end position="41"/>
    </location>
</feature>
<sequence>MDRQIRDEDTAFSAERGFSAVRRFFALLLGSLASFFFLTVFGKAAAKGKLRFPEYSADESKIARLKSNAVAGDPDAQLKLGVMCAAGVEGWVDHRGAIFWLRKSAEQGEPNAQMLTALMYLEGLGVRRSYMQAARWARLSALHGNIISQLLMGALLEEGAGVRRDLERAAYWYRYAANHPVEIGARQRLGTLYLEGKGVSRNTEEGLKWLNESAEMGDANACFQLGMIYYDGRLVERDYEKALNWYLAAAEEKNAEKGMDGLEVVFGQAAVPGEVYTRTIAQIMKRNPHVVRDARFYVGLMYETGRGTGQDMEQSRSWYQKAADAGDDIAKQRLVFLKDTV</sequence>
<keyword evidence="1" id="KW-1133">Transmembrane helix</keyword>
<dbReference type="Pfam" id="PF08238">
    <property type="entry name" value="Sel1"/>
    <property type="match status" value="6"/>
</dbReference>
<accession>A0A9E9P2D8</accession>
<dbReference type="InterPro" id="IPR006597">
    <property type="entry name" value="Sel1-like"/>
</dbReference>
<organism evidence="2 3">
    <name type="scientific">Oxalobacter vibrioformis</name>
    <dbReference type="NCBI Taxonomy" id="933080"/>
    <lineage>
        <taxon>Bacteria</taxon>
        <taxon>Pseudomonadati</taxon>
        <taxon>Pseudomonadota</taxon>
        <taxon>Betaproteobacteria</taxon>
        <taxon>Burkholderiales</taxon>
        <taxon>Oxalobacteraceae</taxon>
        <taxon>Oxalobacter</taxon>
    </lineage>
</organism>
<dbReference type="InterPro" id="IPR011990">
    <property type="entry name" value="TPR-like_helical_dom_sf"/>
</dbReference>
<keyword evidence="1" id="KW-0472">Membrane</keyword>
<dbReference type="KEGG" id="ovb:NB640_11215"/>
<dbReference type="SUPFAM" id="SSF81901">
    <property type="entry name" value="HCP-like"/>
    <property type="match status" value="2"/>
</dbReference>
<dbReference type="PANTHER" id="PTHR11102:SF160">
    <property type="entry name" value="ERAD-ASSOCIATED E3 UBIQUITIN-PROTEIN LIGASE COMPONENT HRD3"/>
    <property type="match status" value="1"/>
</dbReference>
<keyword evidence="3" id="KW-1185">Reference proteome</keyword>
<dbReference type="Proteomes" id="UP001156215">
    <property type="component" value="Chromosome"/>
</dbReference>
<gene>
    <name evidence="2" type="ORF">NB640_11215</name>
</gene>
<dbReference type="InterPro" id="IPR050767">
    <property type="entry name" value="Sel1_AlgK"/>
</dbReference>
<proteinExistence type="predicted"/>
<keyword evidence="1" id="KW-0812">Transmembrane</keyword>
<dbReference type="SMART" id="SM00671">
    <property type="entry name" value="SEL1"/>
    <property type="match status" value="6"/>
</dbReference>
<dbReference type="Gene3D" id="1.25.40.10">
    <property type="entry name" value="Tetratricopeptide repeat domain"/>
    <property type="match status" value="3"/>
</dbReference>
<reference evidence="2" key="1">
    <citation type="journal article" date="2022" name="Front. Microbiol.">
        <title>New perspectives on an old grouping: The genomic and phenotypic variability of Oxalobacter formigenes and the implications for calcium oxalate stone prevention.</title>
        <authorList>
            <person name="Chmiel J.A."/>
            <person name="Carr C."/>
            <person name="Stuivenberg G.A."/>
            <person name="Venema R."/>
            <person name="Chanyi R.M."/>
            <person name="Al K.F."/>
            <person name="Giguere D."/>
            <person name="Say H."/>
            <person name="Akouris P.P."/>
            <person name="Dominguez Romero S.A."/>
            <person name="Kwong A."/>
            <person name="Tai V."/>
            <person name="Koval S.F."/>
            <person name="Razvi H."/>
            <person name="Bjazevic J."/>
            <person name="Burton J.P."/>
        </authorList>
    </citation>
    <scope>NUCLEOTIDE SEQUENCE</scope>
    <source>
        <strain evidence="2">WoOx3</strain>
    </source>
</reference>
<evidence type="ECO:0000256" key="1">
    <source>
        <dbReference type="SAM" id="Phobius"/>
    </source>
</evidence>